<dbReference type="EMBL" id="MRCU01000001">
    <property type="protein sequence ID" value="RKK29650.1"/>
    <property type="molecule type" value="Genomic_DNA"/>
</dbReference>
<evidence type="ECO:0000256" key="4">
    <source>
        <dbReference type="ARBA" id="ARBA00022676"/>
    </source>
</evidence>
<evidence type="ECO:0000259" key="9">
    <source>
        <dbReference type="Pfam" id="PF08407"/>
    </source>
</evidence>
<evidence type="ECO:0000256" key="6">
    <source>
        <dbReference type="ARBA" id="ARBA00023180"/>
    </source>
</evidence>
<proteinExistence type="predicted"/>
<comment type="caution">
    <text evidence="11">The sequence shown here is derived from an EMBL/GenBank/DDBJ whole genome shotgun (WGS) entry which is preliminary data.</text>
</comment>
<keyword evidence="3" id="KW-1003">Cell membrane</keyword>
<evidence type="ECO:0000313" key="11">
    <source>
        <dbReference type="EMBL" id="RKK29650.1"/>
    </source>
</evidence>
<reference evidence="11" key="1">
    <citation type="journal article" date="2018" name="Sci. Rep.">
        <title>Characterisation of pathogen-specific regions and novel effector candidates in Fusarium oxysporum f. sp. cepae.</title>
        <authorList>
            <person name="Armitage A.D."/>
            <person name="Taylor A."/>
            <person name="Sobczyk M.K."/>
            <person name="Baxter L."/>
            <person name="Greenfield B.P."/>
            <person name="Bates H.J."/>
            <person name="Wilson F."/>
            <person name="Jackson A.C."/>
            <person name="Ott S."/>
            <person name="Harrison R.J."/>
            <person name="Clarkson J.P."/>
        </authorList>
    </citation>
    <scope>NUCLEOTIDE SEQUENCE [LARGE SCALE GENOMIC DNA]</scope>
    <source>
        <strain evidence="11">FoC_Fus2</strain>
    </source>
</reference>
<dbReference type="Proteomes" id="UP000270866">
    <property type="component" value="Chromosome 1"/>
</dbReference>
<evidence type="ECO:0000259" key="10">
    <source>
        <dbReference type="Pfam" id="PF17111"/>
    </source>
</evidence>
<dbReference type="AlphaFoldDB" id="A0A3L6P945"/>
<dbReference type="Pfam" id="PF17111">
    <property type="entry name" value="PigL_N"/>
    <property type="match status" value="1"/>
</dbReference>
<feature type="domain" description="Chitin synthase N-terminal" evidence="9">
    <location>
        <begin position="414"/>
        <end position="480"/>
    </location>
</feature>
<dbReference type="GO" id="GO:0004100">
    <property type="term" value="F:chitin synthase activity"/>
    <property type="evidence" value="ECO:0007669"/>
    <property type="project" value="UniProtKB-EC"/>
</dbReference>
<keyword evidence="4" id="KW-0808">Transferase</keyword>
<evidence type="ECO:0000256" key="8">
    <source>
        <dbReference type="SAM" id="MobiDB-lite"/>
    </source>
</evidence>
<evidence type="ECO:0000256" key="5">
    <source>
        <dbReference type="ARBA" id="ARBA00022989"/>
    </source>
</evidence>
<evidence type="ECO:0000256" key="2">
    <source>
        <dbReference type="ARBA" id="ARBA00012543"/>
    </source>
</evidence>
<keyword evidence="5" id="KW-1133">Transmembrane helix</keyword>
<keyword evidence="4" id="KW-0328">Glycosyltransferase</keyword>
<keyword evidence="5" id="KW-0812">Transmembrane</keyword>
<sequence>MDPLSIISGCAGLITAISSLSISISTFVRSCREARSDLDRVSRELHSLQTVLELIEEDAKDDTKPFPPTIQHHVSGIVSNCGSVVLEVETCIKKYGDGRVKSRAAWAINGQGDMEKLRSSLEAHKSALEPALDMISLSLTKDIKIDTTEIRNDTPAIKDDTALILQEIAQLQARLPDTAAAPKDYILQKFLEDMATYTEKTLDVDMFYSDGMSSRALPIVDEHDHSSPKSPRYDLPSLGPQDPAALVAIQSDSPNPGDALKNGINYPASPESHNHGHGHWPILTRENIPQRPKGPGPVSSWPEVFYDKEVALANDPQAPRSSALASDSRNEETKNQIAPSFAWANAFDPLWREPYGDYLRTQYPDFASRYVNLIREQQQMPHQTAEPPPVLSKEDDMIISPFKYQATSKKVYSIQRFRGNVVLDLPVPDRILNIIPYSAPLGQDEYMHCRFSFITCPPEMFGAQNYTLRATLFAKPRQTQFILVVQANPNDADFALRWNFIHDSIVYAQQKFELSGTLQEFWKRVIVHLHLTHGTEWGSCTGKHPLNVLESIAAKQTMDAKITSIRSEDLYEPIREDSFKIGEHRAYALMSELRPTTAFPQAGSLFPAKVSIQVVIASARVPASTMSLHWSNKYIPWTCAISQAAQAQHVIDMSEISDAFLSRTSFLWDVLKIDENLPLVKHKPVPAYDLEIFRFDSLIVELRPRLTSTTSSKAKKSEERWTKWLKSGST</sequence>
<feature type="region of interest" description="Disordered" evidence="8">
    <location>
        <begin position="316"/>
        <end position="335"/>
    </location>
</feature>
<keyword evidence="5" id="KW-0472">Membrane</keyword>
<protein>
    <recommendedName>
        <fullName evidence="2">chitin synthase</fullName>
        <ecNumber evidence="2">2.4.1.16</ecNumber>
    </recommendedName>
</protein>
<dbReference type="EC" id="2.4.1.16" evidence="2"/>
<name>A0A3L6P945_FUSOX</name>
<feature type="region of interest" description="Disordered" evidence="8">
    <location>
        <begin position="221"/>
        <end position="298"/>
    </location>
</feature>
<dbReference type="InterPro" id="IPR013616">
    <property type="entry name" value="Chitin_synth_N"/>
</dbReference>
<feature type="domain" description="Azaphilone pigments biosynthesis cluster protein L N-terminal" evidence="10">
    <location>
        <begin position="1"/>
        <end position="171"/>
    </location>
</feature>
<keyword evidence="6" id="KW-0325">Glycoprotein</keyword>
<dbReference type="GO" id="GO:0005886">
    <property type="term" value="C:plasma membrane"/>
    <property type="evidence" value="ECO:0007669"/>
    <property type="project" value="UniProtKB-SubCell"/>
</dbReference>
<evidence type="ECO:0000256" key="1">
    <source>
        <dbReference type="ARBA" id="ARBA00004651"/>
    </source>
</evidence>
<keyword evidence="7" id="KW-0175">Coiled coil</keyword>
<organism evidence="11">
    <name type="scientific">Fusarium oxysporum f. sp. cepae</name>
    <dbReference type="NCBI Taxonomy" id="396571"/>
    <lineage>
        <taxon>Eukaryota</taxon>
        <taxon>Fungi</taxon>
        <taxon>Dikarya</taxon>
        <taxon>Ascomycota</taxon>
        <taxon>Pezizomycotina</taxon>
        <taxon>Sordariomycetes</taxon>
        <taxon>Hypocreomycetidae</taxon>
        <taxon>Hypocreales</taxon>
        <taxon>Nectriaceae</taxon>
        <taxon>Fusarium</taxon>
        <taxon>Fusarium oxysporum species complex</taxon>
    </lineage>
</organism>
<evidence type="ECO:0000256" key="3">
    <source>
        <dbReference type="ARBA" id="ARBA00022475"/>
    </source>
</evidence>
<dbReference type="Pfam" id="PF08407">
    <property type="entry name" value="Chitin_synth_1N"/>
    <property type="match status" value="1"/>
</dbReference>
<dbReference type="InterPro" id="IPR031348">
    <property type="entry name" value="PigL_N"/>
</dbReference>
<evidence type="ECO:0000256" key="7">
    <source>
        <dbReference type="SAM" id="Coils"/>
    </source>
</evidence>
<accession>A0A3L6P945</accession>
<feature type="coiled-coil region" evidence="7">
    <location>
        <begin position="31"/>
        <end position="58"/>
    </location>
</feature>
<gene>
    <name evidence="11" type="ORF">BFJ65_g1566</name>
</gene>
<comment type="subcellular location">
    <subcellularLocation>
        <location evidence="1">Cell membrane</location>
        <topology evidence="1">Multi-pass membrane protein</topology>
    </subcellularLocation>
</comment>